<evidence type="ECO:0000256" key="2">
    <source>
        <dbReference type="SAM" id="MobiDB-lite"/>
    </source>
</evidence>
<dbReference type="Proteomes" id="UP000268162">
    <property type="component" value="Unassembled WGS sequence"/>
</dbReference>
<dbReference type="PROSITE" id="PS50157">
    <property type="entry name" value="ZINC_FINGER_C2H2_2"/>
    <property type="match status" value="1"/>
</dbReference>
<feature type="region of interest" description="Disordered" evidence="2">
    <location>
        <begin position="64"/>
        <end position="84"/>
    </location>
</feature>
<dbReference type="GO" id="GO:0008270">
    <property type="term" value="F:zinc ion binding"/>
    <property type="evidence" value="ECO:0007669"/>
    <property type="project" value="UniProtKB-KW"/>
</dbReference>
<protein>
    <recommendedName>
        <fullName evidence="3">C2H2-type domain-containing protein</fullName>
    </recommendedName>
</protein>
<evidence type="ECO:0000259" key="3">
    <source>
        <dbReference type="PROSITE" id="PS50157"/>
    </source>
</evidence>
<feature type="compositionally biased region" description="Polar residues" evidence="2">
    <location>
        <begin position="246"/>
        <end position="255"/>
    </location>
</feature>
<keyword evidence="1" id="KW-0863">Zinc-finger</keyword>
<feature type="compositionally biased region" description="Basic and acidic residues" evidence="2">
    <location>
        <begin position="262"/>
        <end position="282"/>
    </location>
</feature>
<feature type="region of interest" description="Disordered" evidence="2">
    <location>
        <begin position="1"/>
        <end position="31"/>
    </location>
</feature>
<evidence type="ECO:0000256" key="1">
    <source>
        <dbReference type="PROSITE-ProRule" id="PRU00042"/>
    </source>
</evidence>
<name>A0A4Q0A052_9FUNG</name>
<sequence length="333" mass="36881">MSIPASDSLHASRPHPTDQRSPHPMLPHPLNGSIPFSLGGPIFGMGLTKELRLPSLLELETGKRAHQPTIGSPPFTTTDSTRLPPVDSLFPKSENRFNCMSAGLPVRLPSITELSDFQCGRSRPLGVVRRLSDTNAVPLSRVLDCRRLSMSPSVSVLPVNVVAPPPSFPPRPIAKPRYRPIRCLTPEISASLTSSTTSVPENTAFPSRKRCLSETPSTAPRPRRPAKDRPRFQFALNLTPDKCSQMAKQTPTKTPAYSPPSHQKERPRSQSDSKPRRERREVTPPPISYAPAWRIPNHNVKIYNCETCGKKYKNVASLVKHRAEHERTASLSL</sequence>
<dbReference type="PROSITE" id="PS00028">
    <property type="entry name" value="ZINC_FINGER_C2H2_1"/>
    <property type="match status" value="1"/>
</dbReference>
<dbReference type="AlphaFoldDB" id="A0A4Q0A052"/>
<feature type="compositionally biased region" description="Polar residues" evidence="2">
    <location>
        <begin position="192"/>
        <end position="205"/>
    </location>
</feature>
<reference evidence="5" key="1">
    <citation type="journal article" date="2018" name="Nat. Microbiol.">
        <title>Leveraging single-cell genomics to expand the fungal tree of life.</title>
        <authorList>
            <person name="Ahrendt S.R."/>
            <person name="Quandt C.A."/>
            <person name="Ciobanu D."/>
            <person name="Clum A."/>
            <person name="Salamov A."/>
            <person name="Andreopoulos B."/>
            <person name="Cheng J.F."/>
            <person name="Woyke T."/>
            <person name="Pelin A."/>
            <person name="Henrissat B."/>
            <person name="Reynolds N.K."/>
            <person name="Benny G.L."/>
            <person name="Smith M.E."/>
            <person name="James T.Y."/>
            <person name="Grigoriev I.V."/>
        </authorList>
    </citation>
    <scope>NUCLEOTIDE SEQUENCE [LARGE SCALE GENOMIC DNA]</scope>
    <source>
        <strain evidence="5">RSA 468</strain>
    </source>
</reference>
<dbReference type="EMBL" id="ML002328">
    <property type="protein sequence ID" value="RKP38801.1"/>
    <property type="molecule type" value="Genomic_DNA"/>
</dbReference>
<keyword evidence="1" id="KW-0862">Zinc</keyword>
<dbReference type="InterPro" id="IPR013087">
    <property type="entry name" value="Znf_C2H2_type"/>
</dbReference>
<evidence type="ECO:0000313" key="5">
    <source>
        <dbReference type="Proteomes" id="UP000268162"/>
    </source>
</evidence>
<feature type="region of interest" description="Disordered" evidence="2">
    <location>
        <begin position="192"/>
        <end position="291"/>
    </location>
</feature>
<accession>A0A4Q0A052</accession>
<dbReference type="SMART" id="SM00355">
    <property type="entry name" value="ZnF_C2H2"/>
    <property type="match status" value="1"/>
</dbReference>
<gene>
    <name evidence="4" type="ORF">BJ085DRAFT_32094</name>
</gene>
<keyword evidence="5" id="KW-1185">Reference proteome</keyword>
<feature type="domain" description="C2H2-type" evidence="3">
    <location>
        <begin position="303"/>
        <end position="330"/>
    </location>
</feature>
<proteinExistence type="predicted"/>
<keyword evidence="1" id="KW-0479">Metal-binding</keyword>
<evidence type="ECO:0000313" key="4">
    <source>
        <dbReference type="EMBL" id="RKP38801.1"/>
    </source>
</evidence>
<organism evidence="4 5">
    <name type="scientific">Dimargaris cristalligena</name>
    <dbReference type="NCBI Taxonomy" id="215637"/>
    <lineage>
        <taxon>Eukaryota</taxon>
        <taxon>Fungi</taxon>
        <taxon>Fungi incertae sedis</taxon>
        <taxon>Zoopagomycota</taxon>
        <taxon>Kickxellomycotina</taxon>
        <taxon>Dimargaritomycetes</taxon>
        <taxon>Dimargaritales</taxon>
        <taxon>Dimargaritaceae</taxon>
        <taxon>Dimargaris</taxon>
    </lineage>
</organism>